<evidence type="ECO:0000259" key="3">
    <source>
        <dbReference type="Pfam" id="PF13472"/>
    </source>
</evidence>
<keyword evidence="2" id="KW-0472">Membrane</keyword>
<sequence>MSSNQMKITPYSEAEELELMDTRYIRAQAMRQSTRPEPSSAASQKIQPSAQNTNIHLLHNTQAIPAQTAPVYSSGQDSPIPQSAPPQRAHAPHVHHASPPVQGQIPNRASAASTTATSNKHRQETVLTGALLIGFVVLGLLVVVSIMGLFLLNNETNKGLSRPDQALHLSDNGLTSALTSQDQTATRRSVQKIIALEEQNRRMQLELMMLRKKNADMTSALSEIKTLYSALRIDNSWVLVKKDLASAMPMQDTQKPFDPILYSDFPLLSEEEVLSEIQLSILAGGVENALSFKERDQSIVNKSSDMVLAKLTNLPEVAAPTGNSIQGAVANLAPETAGQEVNVATVAVPMGLGSDATEGDILRLPLSKPAVLENLQAQQPMKLASISPLAGFEPDQAPQQPTGPLTGNTARFLAKMKALKSGQLNETITILHIGDSHIASDSFTRGIRRRLQSLYGDAGRGAVIPANAYKYAHADGVSLTASRGWSSANSLRVKSGPYGLSGVRVSTSSTGAKMTLTSKSGMFDWAEVTLYVGPKQGNVTIATQGGSKKISARATKVGSKTVRIEGRSKTLTVTHGGGGATTVLNWASGRNKPGIQYVNFGLSGATASVTKRWSDTLLANDIKRLDPDLIIYGYGTNEGYNDNLNMASYRKLASGFVGKLRAAAPAAAVMFIGPADGARRRSSTISCGGGWYTPKKLGAVRSTLQSMANENAGLFWDWASAMGGRCGAAKWSTQSPRLVAKDRVHLTPKGYDKSAAAFVAFLDGQVKNSLKVVSN</sequence>
<keyword evidence="5" id="KW-1185">Reference proteome</keyword>
<dbReference type="GO" id="GO:0016788">
    <property type="term" value="F:hydrolase activity, acting on ester bonds"/>
    <property type="evidence" value="ECO:0007669"/>
    <property type="project" value="UniProtKB-ARBA"/>
</dbReference>
<organism evidence="4 5">
    <name type="scientific">Cohaesibacter celericrescens</name>
    <dbReference type="NCBI Taxonomy" id="2067669"/>
    <lineage>
        <taxon>Bacteria</taxon>
        <taxon>Pseudomonadati</taxon>
        <taxon>Pseudomonadota</taxon>
        <taxon>Alphaproteobacteria</taxon>
        <taxon>Hyphomicrobiales</taxon>
        <taxon>Cohaesibacteraceae</taxon>
    </lineage>
</organism>
<name>A0A2N5XQ99_9HYPH</name>
<dbReference type="EMBL" id="PKUQ01000022">
    <property type="protein sequence ID" value="PLW76655.1"/>
    <property type="molecule type" value="Genomic_DNA"/>
</dbReference>
<evidence type="ECO:0000313" key="4">
    <source>
        <dbReference type="EMBL" id="PLW76655.1"/>
    </source>
</evidence>
<evidence type="ECO:0000256" key="1">
    <source>
        <dbReference type="SAM" id="MobiDB-lite"/>
    </source>
</evidence>
<protein>
    <recommendedName>
        <fullName evidence="3">SGNH hydrolase-type esterase domain-containing protein</fullName>
    </recommendedName>
</protein>
<accession>A0A2N5XQ99</accession>
<feature type="domain" description="SGNH hydrolase-type esterase" evidence="3">
    <location>
        <begin position="591"/>
        <end position="752"/>
    </location>
</feature>
<dbReference type="Gene3D" id="3.40.50.1110">
    <property type="entry name" value="SGNH hydrolase"/>
    <property type="match status" value="1"/>
</dbReference>
<keyword evidence="2" id="KW-1133">Transmembrane helix</keyword>
<dbReference type="InterPro" id="IPR036514">
    <property type="entry name" value="SGNH_hydro_sf"/>
</dbReference>
<dbReference type="InterPro" id="IPR013830">
    <property type="entry name" value="SGNH_hydro"/>
</dbReference>
<dbReference type="SUPFAM" id="SSF52266">
    <property type="entry name" value="SGNH hydrolase"/>
    <property type="match status" value="1"/>
</dbReference>
<evidence type="ECO:0000313" key="5">
    <source>
        <dbReference type="Proteomes" id="UP000234881"/>
    </source>
</evidence>
<comment type="caution">
    <text evidence="4">The sequence shown here is derived from an EMBL/GenBank/DDBJ whole genome shotgun (WGS) entry which is preliminary data.</text>
</comment>
<dbReference type="Proteomes" id="UP000234881">
    <property type="component" value="Unassembled WGS sequence"/>
</dbReference>
<evidence type="ECO:0000256" key="2">
    <source>
        <dbReference type="SAM" id="Phobius"/>
    </source>
</evidence>
<reference evidence="4 5" key="1">
    <citation type="submission" date="2018-01" db="EMBL/GenBank/DDBJ databases">
        <title>The draft genome sequence of Cohaesibacter sp. H1304.</title>
        <authorList>
            <person name="Wang N.-N."/>
            <person name="Du Z.-J."/>
        </authorList>
    </citation>
    <scope>NUCLEOTIDE SEQUENCE [LARGE SCALE GENOMIC DNA]</scope>
    <source>
        <strain evidence="4 5">H1304</strain>
    </source>
</reference>
<dbReference type="OrthoDB" id="7985403at2"/>
<dbReference type="Pfam" id="PF13472">
    <property type="entry name" value="Lipase_GDSL_2"/>
    <property type="match status" value="1"/>
</dbReference>
<keyword evidence="2" id="KW-0812">Transmembrane</keyword>
<feature type="compositionally biased region" description="Low complexity" evidence="1">
    <location>
        <begin position="109"/>
        <end position="118"/>
    </location>
</feature>
<feature type="region of interest" description="Disordered" evidence="1">
    <location>
        <begin position="70"/>
        <end position="121"/>
    </location>
</feature>
<feature type="transmembrane region" description="Helical" evidence="2">
    <location>
        <begin position="130"/>
        <end position="152"/>
    </location>
</feature>
<proteinExistence type="predicted"/>
<gene>
    <name evidence="4" type="ORF">C0081_11305</name>
</gene>
<feature type="compositionally biased region" description="Polar residues" evidence="1">
    <location>
        <begin position="70"/>
        <end position="81"/>
    </location>
</feature>
<dbReference type="AlphaFoldDB" id="A0A2N5XQ99"/>
<dbReference type="Gene3D" id="2.60.120.1360">
    <property type="match status" value="1"/>
</dbReference>